<dbReference type="Gene3D" id="2.130.10.10">
    <property type="entry name" value="YVTN repeat-like/Quinoprotein amine dehydrogenase"/>
    <property type="match status" value="1"/>
</dbReference>
<dbReference type="InParanoid" id="A0A2R5G7E7"/>
<feature type="compositionally biased region" description="Acidic residues" evidence="2">
    <location>
        <begin position="773"/>
        <end position="788"/>
    </location>
</feature>
<keyword evidence="1" id="KW-0175">Coiled coil</keyword>
<accession>A0A2R5G7E7</accession>
<feature type="compositionally biased region" description="Basic and acidic residues" evidence="2">
    <location>
        <begin position="51"/>
        <end position="61"/>
    </location>
</feature>
<sequence>MASEDNDDDAKAWVTAESSLALEQISEEVNEADDDAGPDADVDEANSQRRLSIDSRTEDATAKNSKGRGRENATKTESPGNDASSQPERTTQVLELLRENRRSSMFESMERIRSQKLVQGTSRRSLASLRRSSAMSVTSSQRSSREELEDAIIDALLAKDVNDLSATEFKTLEESFSKNERRVNEMREKLSQHQEFHQSKRAAALQDELDNIDVRVESERMEREKLEAQLQALREREATFAIEDDNLAAELHDMELQHQLESVAMLRIKADKIRREREQLETTERVRKVEIEAILEENDRRSISGEATLKRLLARVGTLQKELREPVYAEDPEFSKDINAAFALVDDGSKNAESDFAKLFDKVAQVREERWEGKLRALESELGELCEERARLAAEEREVEKRRAHHEKLVAQGLEYLVELELGHAPPADYVLANLLQNQVPEVVPQTQSPETGKEASVIDSSGTQDDETLKDKDVDELFDELDTFNIDHFAKRVEEEIEVTQSRIASHHADLQTLEKERQWVESDSVFGPHEQKAYDGSLGPASYPKASLPSFEIVRGILMDAVNDFLESYEPFDVAQLRQEAEQAVVKWQASGSMLERRIQEEDRENAVRMVADDITNSTLDSVLRGIFGEVETARLLSRKIADKLVLGSVFSLWQGDGQVPDEMKNQVTSTFTELQQRRDARDLVQLSHSRKPTTTMHLKLEKAILPQETSVFNSTNAAYSKASMQRIREELEKKRMREQAYEEELVEKRLDPSLELEAEANGEAKKDRDADDGEESSSEDEEDEDATKLQFALVQPIEPEKVTARTPEFRRVEKDFWNGVTFRSKHIKVRSSQGAPTALAGSAGGDYLAVGTGTGRILVYDVRPEKEALLLRKYQPKNMPAAIVQLVWSTDQGSLLLSLDEAGTVRLLSTLPSPQHAGKTHVWQKVLKPVVLEELLELTWQDFDRPVQENLYDDDDDIEQYKAKIRAKQRKRKRRYRLVEPSEEELQPVHVAFHTAHTLFGVQLSIMIALKNGDLVKWNTDHEKSYGDRSVYCPSHAHVEPQNPRDPNVLPGNPRHKGELFGSTIRREFYQGHKHSPKFIGFVNRCSEIMYTVDEKDRMRLWPYEPSQFSGFGWYVPLQRFTLDLRAISYTADRAFPVEKVFPPEGVEIPFAPPPKTLALSSARSAESKALDEEKALEKDVNFLTLARDEERLIATLELQDKPWLVRETGEKQRVMQVFAPDDVPDDKSSPHHVLIHSKGGTLVQHMISYFSPQVSEGILEDVSLSHAGSEILFLVRYPATAEKPGTLRIFVYDTVTLGLEPTAVEILMEGKIRPRLAVSPLLKEVGSDYVYILMNSCVHVVSLTSGLFATQRLNPLGKNVEPGVRLTDLVLLRDHQHLACTGPASDTVYLFAIDNPAQGSGDLLMDRYHRPRMEHTPRECDV</sequence>
<organism evidence="3 4">
    <name type="scientific">Hondaea fermentalgiana</name>
    <dbReference type="NCBI Taxonomy" id="2315210"/>
    <lineage>
        <taxon>Eukaryota</taxon>
        <taxon>Sar</taxon>
        <taxon>Stramenopiles</taxon>
        <taxon>Bigyra</taxon>
        <taxon>Labyrinthulomycetes</taxon>
        <taxon>Thraustochytrida</taxon>
        <taxon>Thraustochytriidae</taxon>
        <taxon>Hondaea</taxon>
    </lineage>
</organism>
<dbReference type="InterPro" id="IPR015943">
    <property type="entry name" value="WD40/YVTN_repeat-like_dom_sf"/>
</dbReference>
<feature type="coiled-coil region" evidence="1">
    <location>
        <begin position="169"/>
        <end position="283"/>
    </location>
</feature>
<protein>
    <submittedName>
        <fullName evidence="3">Uncharacterized protein</fullName>
    </submittedName>
</protein>
<keyword evidence="4" id="KW-1185">Reference proteome</keyword>
<feature type="region of interest" description="Disordered" evidence="2">
    <location>
        <begin position="755"/>
        <end position="790"/>
    </location>
</feature>
<name>A0A2R5G7E7_9STRA</name>
<feature type="region of interest" description="Disordered" evidence="2">
    <location>
        <begin position="444"/>
        <end position="469"/>
    </location>
</feature>
<dbReference type="EMBL" id="BEYU01000001">
    <property type="protein sequence ID" value="GBG23961.1"/>
    <property type="molecule type" value="Genomic_DNA"/>
</dbReference>
<dbReference type="Proteomes" id="UP000241890">
    <property type="component" value="Unassembled WGS sequence"/>
</dbReference>
<evidence type="ECO:0000313" key="3">
    <source>
        <dbReference type="EMBL" id="GBG23961.1"/>
    </source>
</evidence>
<feature type="compositionally biased region" description="Low complexity" evidence="2">
    <location>
        <begin position="122"/>
        <end position="134"/>
    </location>
</feature>
<reference evidence="3 4" key="1">
    <citation type="submission" date="2017-12" db="EMBL/GenBank/DDBJ databases">
        <title>Sequencing, de novo assembly and annotation of complete genome of a new Thraustochytrid species, strain FCC1311.</title>
        <authorList>
            <person name="Sedici K."/>
            <person name="Godart F."/>
            <person name="Aiese Cigliano R."/>
            <person name="Sanseverino W."/>
            <person name="Barakat M."/>
            <person name="Ortet P."/>
            <person name="Marechal E."/>
            <person name="Cagnac O."/>
            <person name="Amato A."/>
        </authorList>
    </citation>
    <scope>NUCLEOTIDE SEQUENCE [LARGE SCALE GENOMIC DNA]</scope>
</reference>
<evidence type="ECO:0000256" key="2">
    <source>
        <dbReference type="SAM" id="MobiDB-lite"/>
    </source>
</evidence>
<feature type="compositionally biased region" description="Polar residues" evidence="2">
    <location>
        <begin position="75"/>
        <end position="91"/>
    </location>
</feature>
<feature type="compositionally biased region" description="Acidic residues" evidence="2">
    <location>
        <begin position="25"/>
        <end position="44"/>
    </location>
</feature>
<feature type="region of interest" description="Disordered" evidence="2">
    <location>
        <begin position="1"/>
        <end position="91"/>
    </location>
</feature>
<evidence type="ECO:0000256" key="1">
    <source>
        <dbReference type="SAM" id="Coils"/>
    </source>
</evidence>
<evidence type="ECO:0000313" key="4">
    <source>
        <dbReference type="Proteomes" id="UP000241890"/>
    </source>
</evidence>
<dbReference type="SUPFAM" id="SSF101908">
    <property type="entry name" value="Putative isomerase YbhE"/>
    <property type="match status" value="1"/>
</dbReference>
<proteinExistence type="predicted"/>
<feature type="region of interest" description="Disordered" evidence="2">
    <location>
        <begin position="116"/>
        <end position="142"/>
    </location>
</feature>
<gene>
    <name evidence="3" type="ORF">FCC1311_001802</name>
</gene>
<comment type="caution">
    <text evidence="3">The sequence shown here is derived from an EMBL/GenBank/DDBJ whole genome shotgun (WGS) entry which is preliminary data.</text>
</comment>
<feature type="coiled-coil region" evidence="1">
    <location>
        <begin position="368"/>
        <end position="402"/>
    </location>
</feature>
<dbReference type="OrthoDB" id="199838at2759"/>